<protein>
    <submittedName>
        <fullName evidence="1">Uncharacterized protein</fullName>
    </submittedName>
</protein>
<proteinExistence type="predicted"/>
<keyword evidence="2" id="KW-1185">Reference proteome</keyword>
<evidence type="ECO:0000313" key="1">
    <source>
        <dbReference type="EMBL" id="GBP79791.1"/>
    </source>
</evidence>
<name>A0A4C1YTJ3_EUMVA</name>
<accession>A0A4C1YTJ3</accession>
<dbReference type="Proteomes" id="UP000299102">
    <property type="component" value="Unassembled WGS sequence"/>
</dbReference>
<sequence length="157" mass="17915">MEVGCGTHPHCHTVWQKKDESRIKAAEMRSLRSTCGVSLKGRCRNSDVKERCGLKKDAAIRVEEGVSWWYCHTERTNKSRIAKQVYKANGCDGRAGRGRSRKSYSEQIGVVLKIVQILNIQNQRACIKRLTNVSEARNICKNRTMRKFLVSAYPSEK</sequence>
<dbReference type="EMBL" id="BGZK01001430">
    <property type="protein sequence ID" value="GBP79791.1"/>
    <property type="molecule type" value="Genomic_DNA"/>
</dbReference>
<organism evidence="1 2">
    <name type="scientific">Eumeta variegata</name>
    <name type="common">Bagworm moth</name>
    <name type="synonym">Eumeta japonica</name>
    <dbReference type="NCBI Taxonomy" id="151549"/>
    <lineage>
        <taxon>Eukaryota</taxon>
        <taxon>Metazoa</taxon>
        <taxon>Ecdysozoa</taxon>
        <taxon>Arthropoda</taxon>
        <taxon>Hexapoda</taxon>
        <taxon>Insecta</taxon>
        <taxon>Pterygota</taxon>
        <taxon>Neoptera</taxon>
        <taxon>Endopterygota</taxon>
        <taxon>Lepidoptera</taxon>
        <taxon>Glossata</taxon>
        <taxon>Ditrysia</taxon>
        <taxon>Tineoidea</taxon>
        <taxon>Psychidae</taxon>
        <taxon>Oiketicinae</taxon>
        <taxon>Eumeta</taxon>
    </lineage>
</organism>
<comment type="caution">
    <text evidence="1">The sequence shown here is derived from an EMBL/GenBank/DDBJ whole genome shotgun (WGS) entry which is preliminary data.</text>
</comment>
<evidence type="ECO:0000313" key="2">
    <source>
        <dbReference type="Proteomes" id="UP000299102"/>
    </source>
</evidence>
<reference evidence="1 2" key="1">
    <citation type="journal article" date="2019" name="Commun. Biol.">
        <title>The bagworm genome reveals a unique fibroin gene that provides high tensile strength.</title>
        <authorList>
            <person name="Kono N."/>
            <person name="Nakamura H."/>
            <person name="Ohtoshi R."/>
            <person name="Tomita M."/>
            <person name="Numata K."/>
            <person name="Arakawa K."/>
        </authorList>
    </citation>
    <scope>NUCLEOTIDE SEQUENCE [LARGE SCALE GENOMIC DNA]</scope>
</reference>
<dbReference type="AlphaFoldDB" id="A0A4C1YTJ3"/>
<dbReference type="OrthoDB" id="6370710at2759"/>
<gene>
    <name evidence="1" type="ORF">EVAR_99314_1</name>
</gene>